<comment type="caution">
    <text evidence="1">The sequence shown here is derived from an EMBL/GenBank/DDBJ whole genome shotgun (WGS) entry which is preliminary data.</text>
</comment>
<dbReference type="EMBL" id="CM042016">
    <property type="protein sequence ID" value="KAI3699264.1"/>
    <property type="molecule type" value="Genomic_DNA"/>
</dbReference>
<accession>A0ACB8ZPM0</accession>
<evidence type="ECO:0000313" key="2">
    <source>
        <dbReference type="Proteomes" id="UP001055811"/>
    </source>
</evidence>
<name>A0ACB8ZPM0_CICIN</name>
<protein>
    <submittedName>
        <fullName evidence="1">Uncharacterized protein</fullName>
    </submittedName>
</protein>
<sequence>MWTQNRHHSTLSSQNRMLPYFSTLFLFKSLLHSSADNLYLFDFTLLFASFNNSPSFSINKTTSDFQ</sequence>
<evidence type="ECO:0000313" key="1">
    <source>
        <dbReference type="EMBL" id="KAI3699264.1"/>
    </source>
</evidence>
<gene>
    <name evidence="1" type="ORF">L2E82_43455</name>
</gene>
<proteinExistence type="predicted"/>
<keyword evidence="2" id="KW-1185">Reference proteome</keyword>
<reference evidence="1 2" key="2">
    <citation type="journal article" date="2022" name="Mol. Ecol. Resour.">
        <title>The genomes of chicory, endive, great burdock and yacon provide insights into Asteraceae paleo-polyploidization history and plant inulin production.</title>
        <authorList>
            <person name="Fan W."/>
            <person name="Wang S."/>
            <person name="Wang H."/>
            <person name="Wang A."/>
            <person name="Jiang F."/>
            <person name="Liu H."/>
            <person name="Zhao H."/>
            <person name="Xu D."/>
            <person name="Zhang Y."/>
        </authorList>
    </citation>
    <scope>NUCLEOTIDE SEQUENCE [LARGE SCALE GENOMIC DNA]</scope>
    <source>
        <strain evidence="2">cv. Punajuju</strain>
        <tissue evidence="1">Leaves</tissue>
    </source>
</reference>
<reference evidence="2" key="1">
    <citation type="journal article" date="2022" name="Mol. Ecol. Resour.">
        <title>The genomes of chicory, endive, great burdock and yacon provide insights into Asteraceae palaeo-polyploidization history and plant inulin production.</title>
        <authorList>
            <person name="Fan W."/>
            <person name="Wang S."/>
            <person name="Wang H."/>
            <person name="Wang A."/>
            <person name="Jiang F."/>
            <person name="Liu H."/>
            <person name="Zhao H."/>
            <person name="Xu D."/>
            <person name="Zhang Y."/>
        </authorList>
    </citation>
    <scope>NUCLEOTIDE SEQUENCE [LARGE SCALE GENOMIC DNA]</scope>
    <source>
        <strain evidence="2">cv. Punajuju</strain>
    </source>
</reference>
<dbReference type="Proteomes" id="UP001055811">
    <property type="component" value="Linkage Group LG08"/>
</dbReference>
<organism evidence="1 2">
    <name type="scientific">Cichorium intybus</name>
    <name type="common">Chicory</name>
    <dbReference type="NCBI Taxonomy" id="13427"/>
    <lineage>
        <taxon>Eukaryota</taxon>
        <taxon>Viridiplantae</taxon>
        <taxon>Streptophyta</taxon>
        <taxon>Embryophyta</taxon>
        <taxon>Tracheophyta</taxon>
        <taxon>Spermatophyta</taxon>
        <taxon>Magnoliopsida</taxon>
        <taxon>eudicotyledons</taxon>
        <taxon>Gunneridae</taxon>
        <taxon>Pentapetalae</taxon>
        <taxon>asterids</taxon>
        <taxon>campanulids</taxon>
        <taxon>Asterales</taxon>
        <taxon>Asteraceae</taxon>
        <taxon>Cichorioideae</taxon>
        <taxon>Cichorieae</taxon>
        <taxon>Cichoriinae</taxon>
        <taxon>Cichorium</taxon>
    </lineage>
</organism>